<sequence length="75" mass="8754">MYVRVAVYPASKRESFTEQGPHRYEIKVKEPAERNLANKRVKELLATHYKTSEKQIRLVSGHQNSRKIFAVPDEV</sequence>
<reference evidence="2 3" key="1">
    <citation type="journal article" date="2016" name="Nat. Commun.">
        <title>Thousands of microbial genomes shed light on interconnected biogeochemical processes in an aquifer system.</title>
        <authorList>
            <person name="Anantharaman K."/>
            <person name="Brown C.T."/>
            <person name="Hug L.A."/>
            <person name="Sharon I."/>
            <person name="Castelle C.J."/>
            <person name="Probst A.J."/>
            <person name="Thomas B.C."/>
            <person name="Singh A."/>
            <person name="Wilkins M.J."/>
            <person name="Karaoz U."/>
            <person name="Brodie E.L."/>
            <person name="Williams K.H."/>
            <person name="Hubbard S.S."/>
            <person name="Banfield J.F."/>
        </authorList>
    </citation>
    <scope>NUCLEOTIDE SEQUENCE [LARGE SCALE GENOMIC DNA]</scope>
</reference>
<dbReference type="Gene3D" id="3.30.1200.10">
    <property type="entry name" value="YggU-like"/>
    <property type="match status" value="1"/>
</dbReference>
<dbReference type="InterPro" id="IPR003746">
    <property type="entry name" value="DUF167"/>
</dbReference>
<dbReference type="EMBL" id="MFMM01000001">
    <property type="protein sequence ID" value="OGG85216.1"/>
    <property type="molecule type" value="Genomic_DNA"/>
</dbReference>
<dbReference type="InterPro" id="IPR036591">
    <property type="entry name" value="YggU-like_sf"/>
</dbReference>
<name>A0A1F6FHA7_9BACT</name>
<organism evidence="2 3">
    <name type="scientific">Candidatus Kaiserbacteria bacterium RIFCSPLOWO2_12_FULL_45_26</name>
    <dbReference type="NCBI Taxonomy" id="1798525"/>
    <lineage>
        <taxon>Bacteria</taxon>
        <taxon>Candidatus Kaiseribacteriota</taxon>
    </lineage>
</organism>
<comment type="similarity">
    <text evidence="1">Belongs to the UPF0235 family.</text>
</comment>
<proteinExistence type="inferred from homology"/>
<dbReference type="Pfam" id="PF02594">
    <property type="entry name" value="DUF167"/>
    <property type="match status" value="1"/>
</dbReference>
<dbReference type="Proteomes" id="UP000177325">
    <property type="component" value="Unassembled WGS sequence"/>
</dbReference>
<dbReference type="STRING" id="1798525.A3G90_04130"/>
<comment type="caution">
    <text evidence="2">The sequence shown here is derived from an EMBL/GenBank/DDBJ whole genome shotgun (WGS) entry which is preliminary data.</text>
</comment>
<dbReference type="SMART" id="SM01152">
    <property type="entry name" value="DUF167"/>
    <property type="match status" value="1"/>
</dbReference>
<evidence type="ECO:0000313" key="3">
    <source>
        <dbReference type="Proteomes" id="UP000177325"/>
    </source>
</evidence>
<dbReference type="NCBIfam" id="TIGR00251">
    <property type="entry name" value="DUF167 family protein"/>
    <property type="match status" value="1"/>
</dbReference>
<accession>A0A1F6FHA7</accession>
<gene>
    <name evidence="2" type="ORF">A3G90_04130</name>
</gene>
<protein>
    <submittedName>
        <fullName evidence="2">Uncharacterized protein</fullName>
    </submittedName>
</protein>
<dbReference type="AlphaFoldDB" id="A0A1F6FHA7"/>
<dbReference type="SUPFAM" id="SSF69786">
    <property type="entry name" value="YggU-like"/>
    <property type="match status" value="1"/>
</dbReference>
<evidence type="ECO:0000256" key="1">
    <source>
        <dbReference type="ARBA" id="ARBA00010364"/>
    </source>
</evidence>
<evidence type="ECO:0000313" key="2">
    <source>
        <dbReference type="EMBL" id="OGG85216.1"/>
    </source>
</evidence>